<sequence length="228" mass="25227">MSILEMKNTLKNQPIPTYSKGEELFNWISHIIGMAFGLVVLGLAIAASIIGQFTPIQCISLIFYAITIIVLYGNSTIYHALPKDSTWKRLFRLIDHNTIYLLIAGTYAPICAFAFGTSNIGLIIFLVQIVGLLIGTILNVCNLNGKITKVVTVILYVVMGWAIMFYWPAMTMLPIASMILILLGGISYTAGVGFYAAGKKKKWMHSIFHLFVLIGTILQFIGIVFIII</sequence>
<evidence type="ECO:0000256" key="2">
    <source>
        <dbReference type="ARBA" id="ARBA00022692"/>
    </source>
</evidence>
<dbReference type="PANTHER" id="PTHR20855">
    <property type="entry name" value="ADIPOR/PROGESTIN RECEPTOR-RELATED"/>
    <property type="match status" value="1"/>
</dbReference>
<dbReference type="InterPro" id="IPR004254">
    <property type="entry name" value="AdipoR/HlyIII-related"/>
</dbReference>
<dbReference type="EMBL" id="VSSQ01058714">
    <property type="protein sequence ID" value="MPN12376.1"/>
    <property type="molecule type" value="Genomic_DNA"/>
</dbReference>
<keyword evidence="3 5" id="KW-1133">Transmembrane helix</keyword>
<evidence type="ECO:0000313" key="6">
    <source>
        <dbReference type="EMBL" id="MPN12376.1"/>
    </source>
</evidence>
<evidence type="ECO:0000256" key="1">
    <source>
        <dbReference type="ARBA" id="ARBA00004141"/>
    </source>
</evidence>
<comment type="subcellular location">
    <subcellularLocation>
        <location evidence="1">Membrane</location>
        <topology evidence="1">Multi-pass membrane protein</topology>
    </subcellularLocation>
</comment>
<feature type="transmembrane region" description="Helical" evidence="5">
    <location>
        <begin position="122"/>
        <end position="143"/>
    </location>
</feature>
<keyword evidence="2 5" id="KW-0812">Transmembrane</keyword>
<evidence type="ECO:0008006" key="7">
    <source>
        <dbReference type="Google" id="ProtNLM"/>
    </source>
</evidence>
<dbReference type="AlphaFoldDB" id="A0A645FFJ8"/>
<dbReference type="PANTHER" id="PTHR20855:SF3">
    <property type="entry name" value="LD03007P"/>
    <property type="match status" value="1"/>
</dbReference>
<accession>A0A645FFJ8</accession>
<reference evidence="6" key="1">
    <citation type="submission" date="2019-08" db="EMBL/GenBank/DDBJ databases">
        <authorList>
            <person name="Kucharzyk K."/>
            <person name="Murdoch R.W."/>
            <person name="Higgins S."/>
            <person name="Loffler F."/>
        </authorList>
    </citation>
    <scope>NUCLEOTIDE SEQUENCE</scope>
</reference>
<evidence type="ECO:0000256" key="5">
    <source>
        <dbReference type="SAM" id="Phobius"/>
    </source>
</evidence>
<dbReference type="Pfam" id="PF03006">
    <property type="entry name" value="HlyIII"/>
    <property type="match status" value="1"/>
</dbReference>
<name>A0A645FFJ8_9ZZZZ</name>
<feature type="transmembrane region" description="Helical" evidence="5">
    <location>
        <begin position="150"/>
        <end position="169"/>
    </location>
</feature>
<keyword evidence="4 5" id="KW-0472">Membrane</keyword>
<organism evidence="6">
    <name type="scientific">bioreactor metagenome</name>
    <dbReference type="NCBI Taxonomy" id="1076179"/>
    <lineage>
        <taxon>unclassified sequences</taxon>
        <taxon>metagenomes</taxon>
        <taxon>ecological metagenomes</taxon>
    </lineage>
</organism>
<feature type="transmembrane region" description="Helical" evidence="5">
    <location>
        <begin position="207"/>
        <end position="227"/>
    </location>
</feature>
<gene>
    <name evidence="6" type="ORF">SDC9_159694</name>
</gene>
<evidence type="ECO:0000256" key="4">
    <source>
        <dbReference type="ARBA" id="ARBA00023136"/>
    </source>
</evidence>
<evidence type="ECO:0000256" key="3">
    <source>
        <dbReference type="ARBA" id="ARBA00022989"/>
    </source>
</evidence>
<feature type="transmembrane region" description="Helical" evidence="5">
    <location>
        <begin position="99"/>
        <end position="116"/>
    </location>
</feature>
<proteinExistence type="predicted"/>
<dbReference type="GO" id="GO:0016020">
    <property type="term" value="C:membrane"/>
    <property type="evidence" value="ECO:0007669"/>
    <property type="project" value="UniProtKB-SubCell"/>
</dbReference>
<comment type="caution">
    <text evidence="6">The sequence shown here is derived from an EMBL/GenBank/DDBJ whole genome shotgun (WGS) entry which is preliminary data.</text>
</comment>
<feature type="transmembrane region" description="Helical" evidence="5">
    <location>
        <begin position="175"/>
        <end position="195"/>
    </location>
</feature>
<feature type="transmembrane region" description="Helical" evidence="5">
    <location>
        <begin position="59"/>
        <end position="78"/>
    </location>
</feature>
<feature type="transmembrane region" description="Helical" evidence="5">
    <location>
        <begin position="27"/>
        <end position="53"/>
    </location>
</feature>
<protein>
    <recommendedName>
        <fullName evidence="7">Hemolysin-III related</fullName>
    </recommendedName>
</protein>